<keyword evidence="4" id="KW-0238">DNA-binding</keyword>
<dbReference type="SUPFAM" id="SSF57959">
    <property type="entry name" value="Leucine zipper domain"/>
    <property type="match status" value="1"/>
</dbReference>
<keyword evidence="10" id="KW-1185">Reference proteome</keyword>
<dbReference type="PANTHER" id="PTHR47416:SF8">
    <property type="entry name" value="BASIC-LEUCINE ZIPPER TRANSCRIPTION FACTOR E-RELATED"/>
    <property type="match status" value="1"/>
</dbReference>
<evidence type="ECO:0000313" key="9">
    <source>
        <dbReference type="EMBL" id="KIY62708.1"/>
    </source>
</evidence>
<feature type="compositionally biased region" description="Low complexity" evidence="7">
    <location>
        <begin position="111"/>
        <end position="121"/>
    </location>
</feature>
<evidence type="ECO:0000256" key="6">
    <source>
        <dbReference type="ARBA" id="ARBA00023242"/>
    </source>
</evidence>
<keyword evidence="5" id="KW-0804">Transcription</keyword>
<dbReference type="InterPro" id="IPR046347">
    <property type="entry name" value="bZIP_sf"/>
</dbReference>
<dbReference type="GO" id="GO:0003677">
    <property type="term" value="F:DNA binding"/>
    <property type="evidence" value="ECO:0007669"/>
    <property type="project" value="UniProtKB-KW"/>
</dbReference>
<dbReference type="PROSITE" id="PS50217">
    <property type="entry name" value="BZIP"/>
    <property type="match status" value="1"/>
</dbReference>
<keyword evidence="6" id="KW-0539">Nucleus</keyword>
<evidence type="ECO:0000256" key="5">
    <source>
        <dbReference type="ARBA" id="ARBA00023163"/>
    </source>
</evidence>
<dbReference type="InterPro" id="IPR004827">
    <property type="entry name" value="bZIP"/>
</dbReference>
<proteinExistence type="inferred from homology"/>
<sequence length="577" mass="61925">MSSTTVSDFLNTELFGSPSSSSSGSSPASSAALQTPPQSTPLASFENDLYGDNFGAFTNDLNVQSDLFNFMKAPAQPSFDDFMRSLQANTFESLGIDPSLMNSGPAPPSAPQAAQPQPQASTSTLPSIEPVKAGGLGDKARKGTVSGGGVTKKAAPKTAPKRAAKVAVQEKENDEEDEDDDDGEIPASWRPAPEVYAKMSSKEKRQLRNKISARNFRLRRKEYISTLELDIAERDRLLGAIRSELGSTQSENQALRREIEALKNALVGSSSSPMIKEEQTAMFDWASITAPSAAVHTILMPEWNTERVAAKHAPENMNPALNTPPPPQDAKVSMNGFEGFAEGNAFTLKNLDSYRMQLWTKMAQNHTVLPHTPSPTPSPRSTPSPQHSPMHTLPDPRFSPSPFTNPSLPLPSTLSNFALPGPFLTGSPTLHGLASQMGVKYFRGEKQALSPLGSVFSGKPSAKPSQGKKSIDKQSPTPEQAIVATLAHQTLAKRLGGAFWEAFSGTPASTGEKPAPMDVEKVRKVLEGSAVVRVVDVAPAKKEPVVMKKEVVVKKEAVDPLCALLEESMRSLTISKK</sequence>
<dbReference type="SMART" id="SM00338">
    <property type="entry name" value="BRLZ"/>
    <property type="match status" value="1"/>
</dbReference>
<reference evidence="9 10" key="1">
    <citation type="journal article" date="2015" name="Fungal Genet. Biol.">
        <title>Evolution of novel wood decay mechanisms in Agaricales revealed by the genome sequences of Fistulina hepatica and Cylindrobasidium torrendii.</title>
        <authorList>
            <person name="Floudas D."/>
            <person name="Held B.W."/>
            <person name="Riley R."/>
            <person name="Nagy L.G."/>
            <person name="Koehler G."/>
            <person name="Ransdell A.S."/>
            <person name="Younus H."/>
            <person name="Chow J."/>
            <person name="Chiniquy J."/>
            <person name="Lipzen A."/>
            <person name="Tritt A."/>
            <person name="Sun H."/>
            <person name="Haridas S."/>
            <person name="LaButti K."/>
            <person name="Ohm R.A."/>
            <person name="Kues U."/>
            <person name="Blanchette R.A."/>
            <person name="Grigoriev I.V."/>
            <person name="Minto R.E."/>
            <person name="Hibbett D.S."/>
        </authorList>
    </citation>
    <scope>NUCLEOTIDE SEQUENCE [LARGE SCALE GENOMIC DNA]</scope>
    <source>
        <strain evidence="9 10">FP15055 ss-10</strain>
    </source>
</reference>
<feature type="compositionally biased region" description="Polar residues" evidence="7">
    <location>
        <begin position="463"/>
        <end position="476"/>
    </location>
</feature>
<dbReference type="CDD" id="cd14810">
    <property type="entry name" value="bZIP_u1"/>
    <property type="match status" value="1"/>
</dbReference>
<protein>
    <recommendedName>
        <fullName evidence="8">BZIP domain-containing protein</fullName>
    </recommendedName>
</protein>
<evidence type="ECO:0000256" key="2">
    <source>
        <dbReference type="ARBA" id="ARBA00007163"/>
    </source>
</evidence>
<evidence type="ECO:0000256" key="4">
    <source>
        <dbReference type="ARBA" id="ARBA00023125"/>
    </source>
</evidence>
<feature type="compositionally biased region" description="Acidic residues" evidence="7">
    <location>
        <begin position="172"/>
        <end position="184"/>
    </location>
</feature>
<dbReference type="STRING" id="1314674.A0A0D7AWG9"/>
<dbReference type="EMBL" id="KN880755">
    <property type="protein sequence ID" value="KIY62708.1"/>
    <property type="molecule type" value="Genomic_DNA"/>
</dbReference>
<organism evidence="9 10">
    <name type="scientific">Cylindrobasidium torrendii FP15055 ss-10</name>
    <dbReference type="NCBI Taxonomy" id="1314674"/>
    <lineage>
        <taxon>Eukaryota</taxon>
        <taxon>Fungi</taxon>
        <taxon>Dikarya</taxon>
        <taxon>Basidiomycota</taxon>
        <taxon>Agaricomycotina</taxon>
        <taxon>Agaricomycetes</taxon>
        <taxon>Agaricomycetidae</taxon>
        <taxon>Agaricales</taxon>
        <taxon>Marasmiineae</taxon>
        <taxon>Physalacriaceae</taxon>
        <taxon>Cylindrobasidium</taxon>
    </lineage>
</organism>
<feature type="compositionally biased region" description="Low complexity" evidence="7">
    <location>
        <begin position="16"/>
        <end position="32"/>
    </location>
</feature>
<evidence type="ECO:0000256" key="3">
    <source>
        <dbReference type="ARBA" id="ARBA00023015"/>
    </source>
</evidence>
<accession>A0A0D7AWG9</accession>
<dbReference type="Proteomes" id="UP000054007">
    <property type="component" value="Unassembled WGS sequence"/>
</dbReference>
<comment type="similarity">
    <text evidence="2">Belongs to the bZIP family.</text>
</comment>
<feature type="region of interest" description="Disordered" evidence="7">
    <location>
        <begin position="13"/>
        <end position="46"/>
    </location>
</feature>
<feature type="compositionally biased region" description="Polar residues" evidence="7">
    <location>
        <begin position="33"/>
        <end position="42"/>
    </location>
</feature>
<comment type="subcellular location">
    <subcellularLocation>
        <location evidence="1">Nucleus</location>
    </subcellularLocation>
</comment>
<feature type="region of interest" description="Disordered" evidence="7">
    <location>
        <begin position="367"/>
        <end position="407"/>
    </location>
</feature>
<gene>
    <name evidence="9" type="ORF">CYLTODRAFT_494451</name>
</gene>
<name>A0A0D7AWG9_9AGAR</name>
<dbReference type="OrthoDB" id="5571888at2759"/>
<dbReference type="AlphaFoldDB" id="A0A0D7AWG9"/>
<dbReference type="GO" id="GO:0005634">
    <property type="term" value="C:nucleus"/>
    <property type="evidence" value="ECO:0007669"/>
    <property type="project" value="UniProtKB-SubCell"/>
</dbReference>
<dbReference type="Pfam" id="PF00170">
    <property type="entry name" value="bZIP_1"/>
    <property type="match status" value="1"/>
</dbReference>
<evidence type="ECO:0000256" key="1">
    <source>
        <dbReference type="ARBA" id="ARBA00004123"/>
    </source>
</evidence>
<evidence type="ECO:0000256" key="7">
    <source>
        <dbReference type="SAM" id="MobiDB-lite"/>
    </source>
</evidence>
<feature type="region of interest" description="Disordered" evidence="7">
    <location>
        <begin position="95"/>
        <end position="192"/>
    </location>
</feature>
<feature type="domain" description="BZIP" evidence="8">
    <location>
        <begin position="199"/>
        <end position="262"/>
    </location>
</feature>
<evidence type="ECO:0000313" key="10">
    <source>
        <dbReference type="Proteomes" id="UP000054007"/>
    </source>
</evidence>
<feature type="region of interest" description="Disordered" evidence="7">
    <location>
        <begin position="452"/>
        <end position="476"/>
    </location>
</feature>
<evidence type="ECO:0000259" key="8">
    <source>
        <dbReference type="PROSITE" id="PS50217"/>
    </source>
</evidence>
<dbReference type="GO" id="GO:0003700">
    <property type="term" value="F:DNA-binding transcription factor activity"/>
    <property type="evidence" value="ECO:0007669"/>
    <property type="project" value="InterPro"/>
</dbReference>
<dbReference type="Gene3D" id="1.20.5.170">
    <property type="match status" value="1"/>
</dbReference>
<dbReference type="PROSITE" id="PS00036">
    <property type="entry name" value="BZIP_BASIC"/>
    <property type="match status" value="1"/>
</dbReference>
<feature type="compositionally biased region" description="Pro residues" evidence="7">
    <location>
        <begin position="372"/>
        <end position="382"/>
    </location>
</feature>
<keyword evidence="3" id="KW-0805">Transcription regulation</keyword>
<dbReference type="PANTHER" id="PTHR47416">
    <property type="entry name" value="BASIC-LEUCINE ZIPPER TRANSCRIPTION FACTOR F-RELATED"/>
    <property type="match status" value="1"/>
</dbReference>